<feature type="region of interest" description="Disordered" evidence="1">
    <location>
        <begin position="94"/>
        <end position="118"/>
    </location>
</feature>
<dbReference type="EMBL" id="BMFP01000008">
    <property type="protein sequence ID" value="GGG28752.1"/>
    <property type="molecule type" value="Genomic_DNA"/>
</dbReference>
<protein>
    <submittedName>
        <fullName evidence="2">Uncharacterized protein</fullName>
    </submittedName>
</protein>
<comment type="caution">
    <text evidence="2">The sequence shown here is derived from an EMBL/GenBank/DDBJ whole genome shotgun (WGS) entry which is preliminary data.</text>
</comment>
<evidence type="ECO:0000256" key="1">
    <source>
        <dbReference type="SAM" id="MobiDB-lite"/>
    </source>
</evidence>
<name>A0ABQ1WFX6_9BACT</name>
<gene>
    <name evidence="2" type="ORF">GCM10011323_35210</name>
</gene>
<accession>A0ABQ1WFX6</accession>
<feature type="region of interest" description="Disordered" evidence="1">
    <location>
        <begin position="1"/>
        <end position="28"/>
    </location>
</feature>
<feature type="compositionally biased region" description="Basic and acidic residues" evidence="1">
    <location>
        <begin position="1"/>
        <end position="26"/>
    </location>
</feature>
<keyword evidence="3" id="KW-1185">Reference proteome</keyword>
<reference evidence="3" key="1">
    <citation type="journal article" date="2019" name="Int. J. Syst. Evol. Microbiol.">
        <title>The Global Catalogue of Microorganisms (GCM) 10K type strain sequencing project: providing services to taxonomists for standard genome sequencing and annotation.</title>
        <authorList>
            <consortium name="The Broad Institute Genomics Platform"/>
            <consortium name="The Broad Institute Genome Sequencing Center for Infectious Disease"/>
            <person name="Wu L."/>
            <person name="Ma J."/>
        </authorList>
    </citation>
    <scope>NUCLEOTIDE SEQUENCE [LARGE SCALE GENOMIC DNA]</scope>
    <source>
        <strain evidence="3">CGMCC 1.12749</strain>
    </source>
</reference>
<proteinExistence type="predicted"/>
<sequence length="144" mass="15958">MGVGALDKEKSKQKNQDDFKLADRSNTKSSSVHLASALRFIASGANKSSYTCQWTVWCVAEENTALKPVNGRYRLPSSDKEGLGVKMNLNILGLPNGNDRRSPLGRGRGGYNQREHRTPKSTKLIPMKWVTYTYEVGNSSKVPL</sequence>
<organism evidence="2 3">
    <name type="scientific">Pontibacter amylolyticus</name>
    <dbReference type="NCBI Taxonomy" id="1424080"/>
    <lineage>
        <taxon>Bacteria</taxon>
        <taxon>Pseudomonadati</taxon>
        <taxon>Bacteroidota</taxon>
        <taxon>Cytophagia</taxon>
        <taxon>Cytophagales</taxon>
        <taxon>Hymenobacteraceae</taxon>
        <taxon>Pontibacter</taxon>
    </lineage>
</organism>
<evidence type="ECO:0000313" key="2">
    <source>
        <dbReference type="EMBL" id="GGG28752.1"/>
    </source>
</evidence>
<evidence type="ECO:0000313" key="3">
    <source>
        <dbReference type="Proteomes" id="UP000634043"/>
    </source>
</evidence>
<dbReference type="Proteomes" id="UP000634043">
    <property type="component" value="Unassembled WGS sequence"/>
</dbReference>